<dbReference type="AlphaFoldDB" id="A0A843WZN1"/>
<proteinExistence type="predicted"/>
<comment type="caution">
    <text evidence="1">The sequence shown here is derived from an EMBL/GenBank/DDBJ whole genome shotgun (WGS) entry which is preliminary data.</text>
</comment>
<protein>
    <submittedName>
        <fullName evidence="1">Uncharacterized protein</fullName>
    </submittedName>
</protein>
<evidence type="ECO:0000313" key="2">
    <source>
        <dbReference type="Proteomes" id="UP000652761"/>
    </source>
</evidence>
<dbReference type="Proteomes" id="UP000652761">
    <property type="component" value="Unassembled WGS sequence"/>
</dbReference>
<gene>
    <name evidence="1" type="ORF">Taro_042479</name>
</gene>
<organism evidence="1 2">
    <name type="scientific">Colocasia esculenta</name>
    <name type="common">Wild taro</name>
    <name type="synonym">Arum esculentum</name>
    <dbReference type="NCBI Taxonomy" id="4460"/>
    <lineage>
        <taxon>Eukaryota</taxon>
        <taxon>Viridiplantae</taxon>
        <taxon>Streptophyta</taxon>
        <taxon>Embryophyta</taxon>
        <taxon>Tracheophyta</taxon>
        <taxon>Spermatophyta</taxon>
        <taxon>Magnoliopsida</taxon>
        <taxon>Liliopsida</taxon>
        <taxon>Araceae</taxon>
        <taxon>Aroideae</taxon>
        <taxon>Colocasieae</taxon>
        <taxon>Colocasia</taxon>
    </lineage>
</organism>
<keyword evidence="2" id="KW-1185">Reference proteome</keyword>
<reference evidence="1" key="1">
    <citation type="submission" date="2017-07" db="EMBL/GenBank/DDBJ databases">
        <title>Taro Niue Genome Assembly and Annotation.</title>
        <authorList>
            <person name="Atibalentja N."/>
            <person name="Keating K."/>
            <person name="Fields C.J."/>
        </authorList>
    </citation>
    <scope>NUCLEOTIDE SEQUENCE</scope>
    <source>
        <strain evidence="1">Niue_2</strain>
        <tissue evidence="1">Leaf</tissue>
    </source>
</reference>
<evidence type="ECO:0000313" key="1">
    <source>
        <dbReference type="EMBL" id="MQM09604.1"/>
    </source>
</evidence>
<accession>A0A843WZN1</accession>
<dbReference type="EMBL" id="NMUH01004425">
    <property type="protein sequence ID" value="MQM09604.1"/>
    <property type="molecule type" value="Genomic_DNA"/>
</dbReference>
<name>A0A843WZN1_COLES</name>
<sequence>MAMTSGANALVTLVERIAHEAGMFYVARVPKGARHRPVAAWSAGVVFVGLHCSLACVAVERQLDLSSVTARLRGTDHQNAMAR</sequence>